<dbReference type="EMBL" id="UINC01015514">
    <property type="protein sequence ID" value="SVA65270.1"/>
    <property type="molecule type" value="Genomic_DNA"/>
</dbReference>
<dbReference type="Pfam" id="PF12007">
    <property type="entry name" value="DUF3501"/>
    <property type="match status" value="1"/>
</dbReference>
<dbReference type="AlphaFoldDB" id="A0A381XKZ3"/>
<reference evidence="1" key="1">
    <citation type="submission" date="2018-05" db="EMBL/GenBank/DDBJ databases">
        <authorList>
            <person name="Lanie J.A."/>
            <person name="Ng W.-L."/>
            <person name="Kazmierczak K.M."/>
            <person name="Andrzejewski T.M."/>
            <person name="Davidsen T.M."/>
            <person name="Wayne K.J."/>
            <person name="Tettelin H."/>
            <person name="Glass J.I."/>
            <person name="Rusch D."/>
            <person name="Podicherti R."/>
            <person name="Tsui H.-C.T."/>
            <person name="Winkler M.E."/>
        </authorList>
    </citation>
    <scope>NUCLEOTIDE SEQUENCE</scope>
</reference>
<sequence length="195" mass="22659">MKPIVLADLMNIIEYEKVRKNYRADIVAYKKHRRISLGPNITVTFENRKTMMFQIQEMMRAERMVHDHQIEEEIAVYNSLLPMKDCLSATLFIEVTEDAQIRSVLNGFIGLTKGDSVYFKVGSAAIPAKFEADREEKNKISSIHYVQFQFNAEAMTVFQDQDQPVELVIDYKDYSYKFLLGDAERWSLLADLLTD</sequence>
<protein>
    <recommendedName>
        <fullName evidence="2">DUF3501 family protein</fullName>
    </recommendedName>
</protein>
<accession>A0A381XKZ3</accession>
<evidence type="ECO:0008006" key="2">
    <source>
        <dbReference type="Google" id="ProtNLM"/>
    </source>
</evidence>
<evidence type="ECO:0000313" key="1">
    <source>
        <dbReference type="EMBL" id="SVA65270.1"/>
    </source>
</evidence>
<dbReference type="InterPro" id="IPR021890">
    <property type="entry name" value="DUF3501"/>
</dbReference>
<proteinExistence type="predicted"/>
<name>A0A381XKZ3_9ZZZZ</name>
<organism evidence="1">
    <name type="scientific">marine metagenome</name>
    <dbReference type="NCBI Taxonomy" id="408172"/>
    <lineage>
        <taxon>unclassified sequences</taxon>
        <taxon>metagenomes</taxon>
        <taxon>ecological metagenomes</taxon>
    </lineage>
</organism>
<gene>
    <name evidence="1" type="ORF">METZ01_LOCUS118124</name>
</gene>